<gene>
    <name evidence="2" type="ORF">Tco_1040836</name>
</gene>
<organism evidence="2 3">
    <name type="scientific">Tanacetum coccineum</name>
    <dbReference type="NCBI Taxonomy" id="301880"/>
    <lineage>
        <taxon>Eukaryota</taxon>
        <taxon>Viridiplantae</taxon>
        <taxon>Streptophyta</taxon>
        <taxon>Embryophyta</taxon>
        <taxon>Tracheophyta</taxon>
        <taxon>Spermatophyta</taxon>
        <taxon>Magnoliopsida</taxon>
        <taxon>eudicotyledons</taxon>
        <taxon>Gunneridae</taxon>
        <taxon>Pentapetalae</taxon>
        <taxon>asterids</taxon>
        <taxon>campanulids</taxon>
        <taxon>Asterales</taxon>
        <taxon>Asteraceae</taxon>
        <taxon>Asteroideae</taxon>
        <taxon>Anthemideae</taxon>
        <taxon>Anthemidinae</taxon>
        <taxon>Tanacetum</taxon>
    </lineage>
</organism>
<evidence type="ECO:0000256" key="1">
    <source>
        <dbReference type="SAM" id="MobiDB-lite"/>
    </source>
</evidence>
<keyword evidence="3" id="KW-1185">Reference proteome</keyword>
<accession>A0ABQ5GFX9</accession>
<dbReference type="Proteomes" id="UP001151760">
    <property type="component" value="Unassembled WGS sequence"/>
</dbReference>
<feature type="region of interest" description="Disordered" evidence="1">
    <location>
        <begin position="13"/>
        <end position="36"/>
    </location>
</feature>
<evidence type="ECO:0000313" key="3">
    <source>
        <dbReference type="Proteomes" id="UP001151760"/>
    </source>
</evidence>
<reference evidence="2" key="2">
    <citation type="submission" date="2022-01" db="EMBL/GenBank/DDBJ databases">
        <authorList>
            <person name="Yamashiro T."/>
            <person name="Shiraishi A."/>
            <person name="Satake H."/>
            <person name="Nakayama K."/>
        </authorList>
    </citation>
    <scope>NUCLEOTIDE SEQUENCE</scope>
</reference>
<dbReference type="EMBL" id="BQNB010018412">
    <property type="protein sequence ID" value="GJT74111.1"/>
    <property type="molecule type" value="Genomic_DNA"/>
</dbReference>
<feature type="region of interest" description="Disordered" evidence="1">
    <location>
        <begin position="54"/>
        <end position="78"/>
    </location>
</feature>
<comment type="caution">
    <text evidence="2">The sequence shown here is derived from an EMBL/GenBank/DDBJ whole genome shotgun (WGS) entry which is preliminary data.</text>
</comment>
<feature type="compositionally biased region" description="Basic residues" evidence="1">
    <location>
        <begin position="26"/>
        <end position="35"/>
    </location>
</feature>
<feature type="compositionally biased region" description="Polar residues" evidence="1">
    <location>
        <begin position="65"/>
        <end position="78"/>
    </location>
</feature>
<reference evidence="2" key="1">
    <citation type="journal article" date="2022" name="Int. J. Mol. Sci.">
        <title>Draft Genome of Tanacetum Coccineum: Genomic Comparison of Closely Related Tanacetum-Family Plants.</title>
        <authorList>
            <person name="Yamashiro T."/>
            <person name="Shiraishi A."/>
            <person name="Nakayama K."/>
            <person name="Satake H."/>
        </authorList>
    </citation>
    <scope>NUCLEOTIDE SEQUENCE</scope>
</reference>
<protein>
    <submittedName>
        <fullName evidence="2">Uncharacterized protein</fullName>
    </submittedName>
</protein>
<name>A0ABQ5GFX9_9ASTR</name>
<proteinExistence type="predicted"/>
<evidence type="ECO:0000313" key="2">
    <source>
        <dbReference type="EMBL" id="GJT74111.1"/>
    </source>
</evidence>
<sequence>MIEDIYAVEKPKQNNINNPQGAINKGGRRGERRKSGRELALKVETKQTRIAVEQAAKDTVAAEQPTRTNLVEEPTNAS</sequence>